<dbReference type="SUPFAM" id="SSF52743">
    <property type="entry name" value="Subtilisin-like"/>
    <property type="match status" value="1"/>
</dbReference>
<organism evidence="8 9">
    <name type="scientific">Tetradesmus obliquus</name>
    <name type="common">Green alga</name>
    <name type="synonym">Acutodesmus obliquus</name>
    <dbReference type="NCBI Taxonomy" id="3088"/>
    <lineage>
        <taxon>Eukaryota</taxon>
        <taxon>Viridiplantae</taxon>
        <taxon>Chlorophyta</taxon>
        <taxon>core chlorophytes</taxon>
        <taxon>Chlorophyceae</taxon>
        <taxon>CS clade</taxon>
        <taxon>Sphaeropleales</taxon>
        <taxon>Scenedesmaceae</taxon>
        <taxon>Tetradesmus</taxon>
    </lineage>
</organism>
<dbReference type="PROSITE" id="PS00136">
    <property type="entry name" value="SUBTILASE_ASP"/>
    <property type="match status" value="1"/>
</dbReference>
<evidence type="ECO:0000256" key="5">
    <source>
        <dbReference type="PROSITE-ProRule" id="PRU01240"/>
    </source>
</evidence>
<dbReference type="InterPro" id="IPR022398">
    <property type="entry name" value="Peptidase_S8_His-AS"/>
</dbReference>
<dbReference type="EMBL" id="CP126221">
    <property type="protein sequence ID" value="WIA21831.1"/>
    <property type="molecule type" value="Genomic_DNA"/>
</dbReference>
<dbReference type="InterPro" id="IPR000209">
    <property type="entry name" value="Peptidase_S8/S53_dom"/>
</dbReference>
<dbReference type="InterPro" id="IPR023828">
    <property type="entry name" value="Peptidase_S8_Ser-AS"/>
</dbReference>
<feature type="active site" description="Charge relay system" evidence="5">
    <location>
        <position position="376"/>
    </location>
</feature>
<keyword evidence="3 5" id="KW-0378">Hydrolase</keyword>
<dbReference type="Gene3D" id="3.40.50.200">
    <property type="entry name" value="Peptidase S8/S53 domain"/>
    <property type="match status" value="1"/>
</dbReference>
<gene>
    <name evidence="8" type="ORF">OEZ85_004207</name>
</gene>
<evidence type="ECO:0000256" key="6">
    <source>
        <dbReference type="RuleBase" id="RU003355"/>
    </source>
</evidence>
<comment type="similarity">
    <text evidence="1 5 6">Belongs to the peptidase S8 family.</text>
</comment>
<keyword evidence="2 5" id="KW-0645">Protease</keyword>
<evidence type="ECO:0000256" key="3">
    <source>
        <dbReference type="ARBA" id="ARBA00022801"/>
    </source>
</evidence>
<feature type="active site" description="Charge relay system" evidence="5">
    <location>
        <position position="208"/>
    </location>
</feature>
<dbReference type="InterPro" id="IPR036852">
    <property type="entry name" value="Peptidase_S8/S53_dom_sf"/>
</dbReference>
<dbReference type="PROSITE" id="PS00137">
    <property type="entry name" value="SUBTILASE_HIS"/>
    <property type="match status" value="1"/>
</dbReference>
<sequence>MRHLLQAVEDPYTADIPMVDDELIVRFKPGADMPKKGIAMGKGKGTSKKLLRAGNGATTGDIYLVKVVDDTAPGGKPSKAKLKELSGNIKDDSYVEYSEPNFLLNASQATTNDPYYASLWGMMDADAGANAKGAWAAGYTNCSGVVVGVVDTGIQITHPDLAAAVWTNPGEIASNGVDDDNNGLIDDASGWDFRNDDKTPYDDIYDDHGTHVAGTIGAQGNNGVGVVGVCQRGVKIIPVKFMGTSSRSGTISDAAAALWYLLDLKSRYNLNLVATQNSWGGGGFSQTLYDAISAHNTAGILFVAAAGNSAADTDASINYPSGYNLPNIISVGSHAQNGAVSSFSNFGATSVDLFAPGSSILSTYPSNAISTLSGTSMAAPHVTGAIALYASGYLRQYGGMPTAAAIKSLLMSSGVTSSYYSGKSVSGRRLNVANMLATLPPLISPRRWFYCHVKIYAKAVNGSTPISGLSVAGTWSVSPDHDGFTDSNGTFAIERPH</sequence>
<dbReference type="PROSITE" id="PS51892">
    <property type="entry name" value="SUBTILASE"/>
    <property type="match status" value="1"/>
</dbReference>
<keyword evidence="4 5" id="KW-0720">Serine protease</keyword>
<dbReference type="InterPro" id="IPR015500">
    <property type="entry name" value="Peptidase_S8_subtilisin-rel"/>
</dbReference>
<dbReference type="InterPro" id="IPR023827">
    <property type="entry name" value="Peptidase_S8_Asp-AS"/>
</dbReference>
<evidence type="ECO:0000259" key="7">
    <source>
        <dbReference type="Pfam" id="PF00082"/>
    </source>
</evidence>
<protein>
    <recommendedName>
        <fullName evidence="7">Peptidase S8/S53 domain-containing protein</fullName>
    </recommendedName>
</protein>
<evidence type="ECO:0000256" key="1">
    <source>
        <dbReference type="ARBA" id="ARBA00011073"/>
    </source>
</evidence>
<evidence type="ECO:0000256" key="2">
    <source>
        <dbReference type="ARBA" id="ARBA00022670"/>
    </source>
</evidence>
<dbReference type="PANTHER" id="PTHR43806:SF11">
    <property type="entry name" value="CEREVISIN-RELATED"/>
    <property type="match status" value="1"/>
</dbReference>
<dbReference type="InterPro" id="IPR034204">
    <property type="entry name" value="PfSUB1-like_cat_dom"/>
</dbReference>
<reference evidence="8 9" key="1">
    <citation type="submission" date="2023-05" db="EMBL/GenBank/DDBJ databases">
        <title>A 100% complete, gapless, phased diploid assembly of the Scenedesmus obliquus UTEX 3031 genome.</title>
        <authorList>
            <person name="Biondi T.C."/>
            <person name="Hanschen E.R."/>
            <person name="Kwon T."/>
            <person name="Eng W."/>
            <person name="Kruse C.P.S."/>
            <person name="Koehler S.I."/>
            <person name="Kunde Y."/>
            <person name="Gleasner C.D."/>
            <person name="You Mak K.T."/>
            <person name="Polle J."/>
            <person name="Hovde B.T."/>
            <person name="Starkenburg S.R."/>
        </authorList>
    </citation>
    <scope>NUCLEOTIDE SEQUENCE [LARGE SCALE GENOMIC DNA]</scope>
    <source>
        <strain evidence="8 9">DOE0152z</strain>
    </source>
</reference>
<dbReference type="InterPro" id="IPR050131">
    <property type="entry name" value="Peptidase_S8_subtilisin-like"/>
</dbReference>
<dbReference type="PRINTS" id="PR00723">
    <property type="entry name" value="SUBTILISIN"/>
</dbReference>
<accession>A0ABY8UN83</accession>
<evidence type="ECO:0000313" key="8">
    <source>
        <dbReference type="EMBL" id="WIA21831.1"/>
    </source>
</evidence>
<name>A0ABY8UN83_TETOB</name>
<feature type="active site" description="Charge relay system" evidence="5">
    <location>
        <position position="151"/>
    </location>
</feature>
<dbReference type="Pfam" id="PF00082">
    <property type="entry name" value="Peptidase_S8"/>
    <property type="match status" value="1"/>
</dbReference>
<dbReference type="CDD" id="cd07473">
    <property type="entry name" value="Peptidases_S8_Subtilisin_like"/>
    <property type="match status" value="1"/>
</dbReference>
<evidence type="ECO:0000256" key="4">
    <source>
        <dbReference type="ARBA" id="ARBA00022825"/>
    </source>
</evidence>
<keyword evidence="9" id="KW-1185">Reference proteome</keyword>
<evidence type="ECO:0000313" key="9">
    <source>
        <dbReference type="Proteomes" id="UP001244341"/>
    </source>
</evidence>
<dbReference type="PROSITE" id="PS00138">
    <property type="entry name" value="SUBTILASE_SER"/>
    <property type="match status" value="1"/>
</dbReference>
<proteinExistence type="inferred from homology"/>
<dbReference type="PANTHER" id="PTHR43806">
    <property type="entry name" value="PEPTIDASE S8"/>
    <property type="match status" value="1"/>
</dbReference>
<feature type="domain" description="Peptidase S8/S53" evidence="7">
    <location>
        <begin position="143"/>
        <end position="413"/>
    </location>
</feature>
<dbReference type="Proteomes" id="UP001244341">
    <property type="component" value="Chromosome 14b"/>
</dbReference>